<keyword evidence="2" id="KW-0040">ANK repeat</keyword>
<evidence type="ECO:0000256" key="3">
    <source>
        <dbReference type="SAM" id="MobiDB-lite"/>
    </source>
</evidence>
<dbReference type="InterPro" id="IPR002110">
    <property type="entry name" value="Ankyrin_rpt"/>
</dbReference>
<dbReference type="OrthoDB" id="204260at2759"/>
<evidence type="ECO:0000313" key="4">
    <source>
        <dbReference type="EMBL" id="KAG7338608.1"/>
    </source>
</evidence>
<evidence type="ECO:0000256" key="1">
    <source>
        <dbReference type="ARBA" id="ARBA00022737"/>
    </source>
</evidence>
<sequence length="250" mass="28881">MFSMNTSRKEPPRISRKRSLCDISYCDNPKEIPVEKPFVRIVSRPTLPKKKKEQPVIKPLIFLKSHLLSLGVEVELQSCQQLHDFFVEPSQAEIDAYGFDLLNAVRNQDLEALEKFHKQGRPLKCSNQFGESLLHLACRKSFAKVVKFLIQDAEVPLNVKDDFGRNPAHDACWTISPNWELMDLIVEQCPDLFFVEDVRGHTPLDYVRMEHWPSWINYLCEKGDKLTPKQLPFTKHNKPISAQGTKPVEN</sequence>
<evidence type="ECO:0000313" key="5">
    <source>
        <dbReference type="EMBL" id="KAG7367112.1"/>
    </source>
</evidence>
<proteinExistence type="predicted"/>
<organism evidence="4 6">
    <name type="scientific">Nitzschia inconspicua</name>
    <dbReference type="NCBI Taxonomy" id="303405"/>
    <lineage>
        <taxon>Eukaryota</taxon>
        <taxon>Sar</taxon>
        <taxon>Stramenopiles</taxon>
        <taxon>Ochrophyta</taxon>
        <taxon>Bacillariophyta</taxon>
        <taxon>Bacillariophyceae</taxon>
        <taxon>Bacillariophycidae</taxon>
        <taxon>Bacillariales</taxon>
        <taxon>Bacillariaceae</taxon>
        <taxon>Nitzschia</taxon>
    </lineage>
</organism>
<accession>A0A9K3P8N6</accession>
<dbReference type="Pfam" id="PF12796">
    <property type="entry name" value="Ank_2"/>
    <property type="match status" value="1"/>
</dbReference>
<dbReference type="Proteomes" id="UP000693970">
    <property type="component" value="Unassembled WGS sequence"/>
</dbReference>
<feature type="region of interest" description="Disordered" evidence="3">
    <location>
        <begin position="230"/>
        <end position="250"/>
    </location>
</feature>
<reference evidence="4" key="1">
    <citation type="journal article" date="2021" name="Sci. Rep.">
        <title>Diploid genomic architecture of Nitzschia inconspicua, an elite biomass production diatom.</title>
        <authorList>
            <person name="Oliver A."/>
            <person name="Podell S."/>
            <person name="Pinowska A."/>
            <person name="Traller J.C."/>
            <person name="Smith S.R."/>
            <person name="McClure R."/>
            <person name="Beliaev A."/>
            <person name="Bohutskyi P."/>
            <person name="Hill E.A."/>
            <person name="Rabines A."/>
            <person name="Zheng H."/>
            <person name="Allen L.Z."/>
            <person name="Kuo A."/>
            <person name="Grigoriev I.V."/>
            <person name="Allen A.E."/>
            <person name="Hazlebeck D."/>
            <person name="Allen E.E."/>
        </authorList>
    </citation>
    <scope>NUCLEOTIDE SEQUENCE</scope>
    <source>
        <strain evidence="4">Hildebrandi</strain>
    </source>
</reference>
<comment type="caution">
    <text evidence="4">The sequence shown here is derived from an EMBL/GenBank/DDBJ whole genome shotgun (WGS) entry which is preliminary data.</text>
</comment>
<keyword evidence="1" id="KW-0677">Repeat</keyword>
<name>A0A9K3P8N6_9STRA</name>
<dbReference type="AlphaFoldDB" id="A0A9K3P8N6"/>
<dbReference type="EMBL" id="JAGRRH010000053">
    <property type="protein sequence ID" value="KAG7338608.1"/>
    <property type="molecule type" value="Genomic_DNA"/>
</dbReference>
<protein>
    <submittedName>
        <fullName evidence="4">Ankyrin repeat domain protein</fullName>
    </submittedName>
</protein>
<evidence type="ECO:0000313" key="6">
    <source>
        <dbReference type="Proteomes" id="UP000693970"/>
    </source>
</evidence>
<dbReference type="EMBL" id="JAGRRH010000007">
    <property type="protein sequence ID" value="KAG7367112.1"/>
    <property type="molecule type" value="Genomic_DNA"/>
</dbReference>
<dbReference type="PANTHER" id="PTHR24126">
    <property type="entry name" value="ANKYRIN REPEAT, PH AND SEC7 DOMAIN CONTAINING PROTEIN SECG-RELATED"/>
    <property type="match status" value="1"/>
</dbReference>
<dbReference type="PANTHER" id="PTHR24126:SF14">
    <property type="entry name" value="ANK_REP_REGION DOMAIN-CONTAINING PROTEIN"/>
    <property type="match status" value="1"/>
</dbReference>
<gene>
    <name evidence="4" type="ORF">IV203_004863</name>
    <name evidence="5" type="ORF">IV203_029782</name>
</gene>
<evidence type="ECO:0000256" key="2">
    <source>
        <dbReference type="ARBA" id="ARBA00023043"/>
    </source>
</evidence>
<keyword evidence="6" id="KW-1185">Reference proteome</keyword>
<reference evidence="4" key="2">
    <citation type="submission" date="2021-04" db="EMBL/GenBank/DDBJ databases">
        <authorList>
            <person name="Podell S."/>
        </authorList>
    </citation>
    <scope>NUCLEOTIDE SEQUENCE</scope>
    <source>
        <strain evidence="4">Hildebrandi</strain>
    </source>
</reference>